<dbReference type="AlphaFoldDB" id="A0A974CHV1"/>
<reference evidence="3" key="1">
    <citation type="journal article" date="2016" name="Nature">
        <title>Genome evolution in the allotetraploid frog Xenopus laevis.</title>
        <authorList>
            <person name="Session A.M."/>
            <person name="Uno Y."/>
            <person name="Kwon T."/>
            <person name="Chapman J.A."/>
            <person name="Toyoda A."/>
            <person name="Takahashi S."/>
            <person name="Fukui A."/>
            <person name="Hikosaka A."/>
            <person name="Suzuki A."/>
            <person name="Kondo M."/>
            <person name="van Heeringen S.J."/>
            <person name="Quigley I."/>
            <person name="Heinz S."/>
            <person name="Ogino H."/>
            <person name="Ochi H."/>
            <person name="Hellsten U."/>
            <person name="Lyons J.B."/>
            <person name="Simakov O."/>
            <person name="Putnam N."/>
            <person name="Stites J."/>
            <person name="Kuroki Y."/>
            <person name="Tanaka T."/>
            <person name="Michiue T."/>
            <person name="Watanabe M."/>
            <person name="Bogdanovic O."/>
            <person name="Lister R."/>
            <person name="Georgiou G."/>
            <person name="Paranjpe S.S."/>
            <person name="van Kruijsbergen I."/>
            <person name="Shu S."/>
            <person name="Carlson J."/>
            <person name="Kinoshita T."/>
            <person name="Ohta Y."/>
            <person name="Mawaribuchi S."/>
            <person name="Jenkins J."/>
            <person name="Grimwood J."/>
            <person name="Schmutz J."/>
            <person name="Mitros T."/>
            <person name="Mozaffari S.V."/>
            <person name="Suzuki Y."/>
            <person name="Haramoto Y."/>
            <person name="Yamamoto T.S."/>
            <person name="Takagi C."/>
            <person name="Heald R."/>
            <person name="Miller K."/>
            <person name="Haudenschild C."/>
            <person name="Kitzman J."/>
            <person name="Nakayama T."/>
            <person name="Izutsu Y."/>
            <person name="Robert J."/>
            <person name="Fortriede J."/>
            <person name="Burns K."/>
            <person name="Lotay V."/>
            <person name="Karimi K."/>
            <person name="Yasuoka Y."/>
            <person name="Dichmann D.S."/>
            <person name="Flajnik M.F."/>
            <person name="Houston D.W."/>
            <person name="Shendure J."/>
            <person name="DuPasquier L."/>
            <person name="Vize P.D."/>
            <person name="Zorn A.M."/>
            <person name="Ito M."/>
            <person name="Marcotte E.M."/>
            <person name="Wallingford J.B."/>
            <person name="Ito Y."/>
            <person name="Asashima M."/>
            <person name="Ueno N."/>
            <person name="Matsuda Y."/>
            <person name="Veenstra G.J."/>
            <person name="Fujiyama A."/>
            <person name="Harland R.M."/>
            <person name="Taira M."/>
            <person name="Rokhsar D.S."/>
        </authorList>
    </citation>
    <scope>NUCLEOTIDE SEQUENCE [LARGE SCALE GENOMIC DNA]</scope>
    <source>
        <strain evidence="3">J</strain>
    </source>
</reference>
<gene>
    <name evidence="2" type="ORF">XELAEV_18035941mg</name>
</gene>
<name>A0A974CHV1_XENLA</name>
<dbReference type="Proteomes" id="UP000694892">
    <property type="component" value="Chromosome 7L"/>
</dbReference>
<feature type="region of interest" description="Disordered" evidence="1">
    <location>
        <begin position="50"/>
        <end position="254"/>
    </location>
</feature>
<sequence length="362" mass="40962">VKKEKNEVILVLPKMYTEMPCLEPVETNVNNISEKQPEEIIAQDICQETNIGPNSCQEEPDENNGHDICQEEAEDNISHHSYQEQPEEPGTEISQGNASEEEESLEEESLEEESLEVESLEEESLEEESLEEEEESSNDNPFPFLEEQPEEPGTEISQGNASEEEEILEQEEEENNSDDMLISSGEEESISDNLFPSLEKQLEEIIAHEEPEINIGQFQEQPEEPGTEISQGNASEEEEKLQAEEENNSDDMVICSDEEESIIDYLFPSLEKHDKCQENPETNIGHFQEQPEEPGTEISQGYASEEEHNLQEQEENNSDDMVIYSGEEESISDNLFPSLEDPTGWIDLEQCVGSGGFGVIHK</sequence>
<evidence type="ECO:0000313" key="3">
    <source>
        <dbReference type="Proteomes" id="UP000694892"/>
    </source>
</evidence>
<protein>
    <submittedName>
        <fullName evidence="2">Uncharacterized protein</fullName>
    </submittedName>
</protein>
<feature type="non-terminal residue" evidence="2">
    <location>
        <position position="362"/>
    </location>
</feature>
<evidence type="ECO:0000313" key="2">
    <source>
        <dbReference type="EMBL" id="OCT72960.1"/>
    </source>
</evidence>
<feature type="compositionally biased region" description="Basic and acidic residues" evidence="1">
    <location>
        <begin position="200"/>
        <end position="211"/>
    </location>
</feature>
<feature type="compositionally biased region" description="Acidic residues" evidence="1">
    <location>
        <begin position="162"/>
        <end position="177"/>
    </location>
</feature>
<accession>A0A974CHV1</accession>
<organism evidence="2 3">
    <name type="scientific">Xenopus laevis</name>
    <name type="common">African clawed frog</name>
    <dbReference type="NCBI Taxonomy" id="8355"/>
    <lineage>
        <taxon>Eukaryota</taxon>
        <taxon>Metazoa</taxon>
        <taxon>Chordata</taxon>
        <taxon>Craniata</taxon>
        <taxon>Vertebrata</taxon>
        <taxon>Euteleostomi</taxon>
        <taxon>Amphibia</taxon>
        <taxon>Batrachia</taxon>
        <taxon>Anura</taxon>
        <taxon>Pipoidea</taxon>
        <taxon>Pipidae</taxon>
        <taxon>Xenopodinae</taxon>
        <taxon>Xenopus</taxon>
        <taxon>Xenopus</taxon>
    </lineage>
</organism>
<evidence type="ECO:0000256" key="1">
    <source>
        <dbReference type="SAM" id="MobiDB-lite"/>
    </source>
</evidence>
<feature type="compositionally biased region" description="Acidic residues" evidence="1">
    <location>
        <begin position="99"/>
        <end position="137"/>
    </location>
</feature>
<feature type="region of interest" description="Disordered" evidence="1">
    <location>
        <begin position="273"/>
        <end position="338"/>
    </location>
</feature>
<feature type="compositionally biased region" description="Acidic residues" evidence="1">
    <location>
        <begin position="235"/>
        <end position="249"/>
    </location>
</feature>
<dbReference type="EMBL" id="CM004478">
    <property type="protein sequence ID" value="OCT72960.1"/>
    <property type="molecule type" value="Genomic_DNA"/>
</dbReference>
<proteinExistence type="predicted"/>
<feature type="non-terminal residue" evidence="2">
    <location>
        <position position="1"/>
    </location>
</feature>